<dbReference type="AlphaFoldDB" id="A0AAD3XW71"/>
<feature type="compositionally biased region" description="Polar residues" evidence="1">
    <location>
        <begin position="28"/>
        <end position="38"/>
    </location>
</feature>
<feature type="region of interest" description="Disordered" evidence="1">
    <location>
        <begin position="1"/>
        <end position="66"/>
    </location>
</feature>
<dbReference type="Proteomes" id="UP001279734">
    <property type="component" value="Unassembled WGS sequence"/>
</dbReference>
<organism evidence="2 3">
    <name type="scientific">Nepenthes gracilis</name>
    <name type="common">Slender pitcher plant</name>
    <dbReference type="NCBI Taxonomy" id="150966"/>
    <lineage>
        <taxon>Eukaryota</taxon>
        <taxon>Viridiplantae</taxon>
        <taxon>Streptophyta</taxon>
        <taxon>Embryophyta</taxon>
        <taxon>Tracheophyta</taxon>
        <taxon>Spermatophyta</taxon>
        <taxon>Magnoliopsida</taxon>
        <taxon>eudicotyledons</taxon>
        <taxon>Gunneridae</taxon>
        <taxon>Pentapetalae</taxon>
        <taxon>Caryophyllales</taxon>
        <taxon>Nepenthaceae</taxon>
        <taxon>Nepenthes</taxon>
    </lineage>
</organism>
<reference evidence="2" key="1">
    <citation type="submission" date="2023-05" db="EMBL/GenBank/DDBJ databases">
        <title>Nepenthes gracilis genome sequencing.</title>
        <authorList>
            <person name="Fukushima K."/>
        </authorList>
    </citation>
    <scope>NUCLEOTIDE SEQUENCE</scope>
    <source>
        <strain evidence="2">SING2019-196</strain>
    </source>
</reference>
<evidence type="ECO:0000256" key="1">
    <source>
        <dbReference type="SAM" id="MobiDB-lite"/>
    </source>
</evidence>
<name>A0AAD3XW71_NEPGR</name>
<accession>A0AAD3XW71</accession>
<comment type="caution">
    <text evidence="2">The sequence shown here is derived from an EMBL/GenBank/DDBJ whole genome shotgun (WGS) entry which is preliminary data.</text>
</comment>
<gene>
    <name evidence="2" type="ORF">Nepgr_020351</name>
</gene>
<sequence length="267" mass="29132">MNQDLQEPTGSIHDHTAGPTPPDDETMLHQQGQHQPRTVTAEFSKKKKTDRPKRTHSPDPSATYTSTATLQATTTFSTGNQISKLLQGRALSMFDVKAAVLRWGCVCGFVAQHEFAAVGILEYWSISAVDQCRIPDVLHLIICSILATYLNLQNGLAIQLDDADISVLSLCYVEMLRRMLAVISGSDAGLELSFVLMWARLAWLCCAVIGFDTQRWSLVFFHHVVPFFSLGADVLGSFSCFAGLPLCAAYGLNPSLKIAVPAAQISS</sequence>
<dbReference type="EMBL" id="BSYO01000019">
    <property type="protein sequence ID" value="GMH18510.1"/>
    <property type="molecule type" value="Genomic_DNA"/>
</dbReference>
<proteinExistence type="predicted"/>
<feature type="compositionally biased region" description="Basic residues" evidence="1">
    <location>
        <begin position="45"/>
        <end position="55"/>
    </location>
</feature>
<protein>
    <submittedName>
        <fullName evidence="2">Uncharacterized protein</fullName>
    </submittedName>
</protein>
<evidence type="ECO:0000313" key="3">
    <source>
        <dbReference type="Proteomes" id="UP001279734"/>
    </source>
</evidence>
<keyword evidence="3" id="KW-1185">Reference proteome</keyword>
<evidence type="ECO:0000313" key="2">
    <source>
        <dbReference type="EMBL" id="GMH18510.1"/>
    </source>
</evidence>